<name>A0A0B7N4V2_9FUNG</name>
<gene>
    <name evidence="2" type="primary">PARPA_04251.1 scaffold 12477</name>
</gene>
<dbReference type="Proteomes" id="UP000054107">
    <property type="component" value="Unassembled WGS sequence"/>
</dbReference>
<reference evidence="2 3" key="1">
    <citation type="submission" date="2014-09" db="EMBL/GenBank/DDBJ databases">
        <authorList>
            <person name="Ellenberger Sabrina"/>
        </authorList>
    </citation>
    <scope>NUCLEOTIDE SEQUENCE [LARGE SCALE GENOMIC DNA]</scope>
    <source>
        <strain evidence="2 3">CBS 412.66</strain>
    </source>
</reference>
<sequence>MTHPAVAACLALGMVVALGFTFFKLQSRPTSYAQYHHNRKWIHRRQSNKKPHSSDDESDQKDNKNEDRYELCKNTTALRQRKLTASNDMDGNDQNQPEELDCYELHKPNCDQSQLEEILVVPPAHVDLFENGFGFSDDENSSGESTVLRDDGDSSSVCSSSVGTNTGISSSAASVAGSLDLQLPCASESFGSSSGGESIVLSTEGEDSLSNNTISFDGYSSVATAESLDPDTSNDPQSLFLVSSLASSYSNKSWVDIERGTFSDEELL</sequence>
<accession>A0A0B7N4V2</accession>
<feature type="region of interest" description="Disordered" evidence="1">
    <location>
        <begin position="38"/>
        <end position="71"/>
    </location>
</feature>
<feature type="compositionally biased region" description="Basic residues" evidence="1">
    <location>
        <begin position="38"/>
        <end position="51"/>
    </location>
</feature>
<organism evidence="2 3">
    <name type="scientific">Parasitella parasitica</name>
    <dbReference type="NCBI Taxonomy" id="35722"/>
    <lineage>
        <taxon>Eukaryota</taxon>
        <taxon>Fungi</taxon>
        <taxon>Fungi incertae sedis</taxon>
        <taxon>Mucoromycota</taxon>
        <taxon>Mucoromycotina</taxon>
        <taxon>Mucoromycetes</taxon>
        <taxon>Mucorales</taxon>
        <taxon>Mucorineae</taxon>
        <taxon>Mucoraceae</taxon>
        <taxon>Parasitella</taxon>
    </lineage>
</organism>
<evidence type="ECO:0000256" key="1">
    <source>
        <dbReference type="SAM" id="MobiDB-lite"/>
    </source>
</evidence>
<evidence type="ECO:0000313" key="2">
    <source>
        <dbReference type="EMBL" id="CEP10535.1"/>
    </source>
</evidence>
<feature type="region of interest" description="Disordered" evidence="1">
    <location>
        <begin position="136"/>
        <end position="160"/>
    </location>
</feature>
<feature type="compositionally biased region" description="Basic and acidic residues" evidence="1">
    <location>
        <begin position="52"/>
        <end position="71"/>
    </location>
</feature>
<protein>
    <submittedName>
        <fullName evidence="2">Uncharacterized protein</fullName>
    </submittedName>
</protein>
<proteinExistence type="predicted"/>
<dbReference type="EMBL" id="LN724412">
    <property type="protein sequence ID" value="CEP10535.1"/>
    <property type="molecule type" value="Genomic_DNA"/>
</dbReference>
<keyword evidence="3" id="KW-1185">Reference proteome</keyword>
<dbReference type="AlphaFoldDB" id="A0A0B7N4V2"/>
<evidence type="ECO:0000313" key="3">
    <source>
        <dbReference type="Proteomes" id="UP000054107"/>
    </source>
</evidence>